<proteinExistence type="predicted"/>
<organism evidence="2 3">
    <name type="scientific">Lederbergia citri</name>
    <dbReference type="NCBI Taxonomy" id="2833580"/>
    <lineage>
        <taxon>Bacteria</taxon>
        <taxon>Bacillati</taxon>
        <taxon>Bacillota</taxon>
        <taxon>Bacilli</taxon>
        <taxon>Bacillales</taxon>
        <taxon>Bacillaceae</taxon>
        <taxon>Lederbergia</taxon>
    </lineage>
</organism>
<dbReference type="RefSeq" id="WP_213126070.1">
    <property type="nucleotide sequence ID" value="NZ_JAGYPG010000003.1"/>
</dbReference>
<dbReference type="Pfam" id="PF13474">
    <property type="entry name" value="SnoaL_3"/>
    <property type="match status" value="1"/>
</dbReference>
<accession>A0A942THT8</accession>
<evidence type="ECO:0000313" key="3">
    <source>
        <dbReference type="Proteomes" id="UP000681414"/>
    </source>
</evidence>
<dbReference type="EMBL" id="JAGYPG010000003">
    <property type="protein sequence ID" value="MBS4196857.1"/>
    <property type="molecule type" value="Genomic_DNA"/>
</dbReference>
<name>A0A942THT8_9BACI</name>
<feature type="domain" description="SnoaL-like" evidence="1">
    <location>
        <begin position="8"/>
        <end position="133"/>
    </location>
</feature>
<comment type="caution">
    <text evidence="2">The sequence shown here is derived from an EMBL/GenBank/DDBJ whole genome shotgun (WGS) entry which is preliminary data.</text>
</comment>
<evidence type="ECO:0000313" key="2">
    <source>
        <dbReference type="EMBL" id="MBS4196857.1"/>
    </source>
</evidence>
<sequence>MNDGFTKVQDVIENYKTAVYEQDVEKFVTAYATNIQVYDCWEDWEYKGISKWKEAVNGWFNHLKEEGVQLKVELNDLVVEENVGLAFIYCNMSLMAYNGSGEKLRQITNRFTFGLKKENNSWKIIHQHSSLPISMETGKGIFNLK</sequence>
<dbReference type="InterPro" id="IPR037401">
    <property type="entry name" value="SnoaL-like"/>
</dbReference>
<gene>
    <name evidence="2" type="ORF">KHA97_17550</name>
</gene>
<dbReference type="Gene3D" id="3.10.450.50">
    <property type="match status" value="1"/>
</dbReference>
<protein>
    <submittedName>
        <fullName evidence="2">Nuclear transport factor 2 family protein</fullName>
    </submittedName>
</protein>
<dbReference type="InterPro" id="IPR032710">
    <property type="entry name" value="NTF2-like_dom_sf"/>
</dbReference>
<dbReference type="AlphaFoldDB" id="A0A942THT8"/>
<keyword evidence="3" id="KW-1185">Reference proteome</keyword>
<dbReference type="SUPFAM" id="SSF54427">
    <property type="entry name" value="NTF2-like"/>
    <property type="match status" value="1"/>
</dbReference>
<dbReference type="Proteomes" id="UP000681414">
    <property type="component" value="Unassembled WGS sequence"/>
</dbReference>
<evidence type="ECO:0000259" key="1">
    <source>
        <dbReference type="Pfam" id="PF13474"/>
    </source>
</evidence>
<reference evidence="2 3" key="1">
    <citation type="submission" date="2021-05" db="EMBL/GenBank/DDBJ databases">
        <title>Novel Bacillus species.</title>
        <authorList>
            <person name="Liu G."/>
        </authorList>
    </citation>
    <scope>NUCLEOTIDE SEQUENCE [LARGE SCALE GENOMIC DNA]</scope>
    <source>
        <strain evidence="3">FJAT-49780</strain>
    </source>
</reference>